<evidence type="ECO:0000313" key="4">
    <source>
        <dbReference type="Proteomes" id="UP001605989"/>
    </source>
</evidence>
<reference evidence="2 3" key="1">
    <citation type="submission" date="2020-04" db="EMBL/GenBank/DDBJ databases">
        <authorList>
            <person name="Hitch T.C.A."/>
            <person name="Wylensek D."/>
            <person name="Clavel T."/>
        </authorList>
    </citation>
    <scope>NUCLEOTIDE SEQUENCE [LARGE SCALE GENOMIC DNA]</scope>
    <source>
        <strain evidence="2 3">Oil-RF-744-FAT-WT-6-1</strain>
    </source>
</reference>
<dbReference type="Gene3D" id="3.30.1330.30">
    <property type="match status" value="1"/>
</dbReference>
<accession>A0A848BZX6</accession>
<reference evidence="1 4" key="2">
    <citation type="submission" date="2024-10" db="EMBL/GenBank/DDBJ databases">
        <authorList>
            <person name="Sang B.-I."/>
            <person name="Prabhaharan D."/>
        </authorList>
    </citation>
    <scope>NUCLEOTIDE SEQUENCE [LARGE SCALE GENOMIC DNA]</scope>
    <source>
        <strain evidence="1 4">MH</strain>
    </source>
</reference>
<proteinExistence type="predicted"/>
<dbReference type="InterPro" id="IPR029064">
    <property type="entry name" value="Ribosomal_eL30-like_sf"/>
</dbReference>
<dbReference type="Proteomes" id="UP000591071">
    <property type="component" value="Unassembled WGS sequence"/>
</dbReference>
<dbReference type="RefSeq" id="WP_059075760.1">
    <property type="nucleotide sequence ID" value="NZ_CP011940.1"/>
</dbReference>
<gene>
    <name evidence="1" type="ORF">ACGTZG_11750</name>
    <name evidence="2" type="ORF">HF872_07850</name>
</gene>
<keyword evidence="2" id="KW-0689">Ribosomal protein</keyword>
<dbReference type="SUPFAM" id="SSF55315">
    <property type="entry name" value="L30e-like"/>
    <property type="match status" value="1"/>
</dbReference>
<dbReference type="GO" id="GO:0005840">
    <property type="term" value="C:ribosome"/>
    <property type="evidence" value="ECO:0007669"/>
    <property type="project" value="UniProtKB-KW"/>
</dbReference>
<keyword evidence="2" id="KW-0687">Ribonucleoprotein</keyword>
<evidence type="ECO:0000313" key="2">
    <source>
        <dbReference type="EMBL" id="NME28537.1"/>
    </source>
</evidence>
<evidence type="ECO:0000313" key="1">
    <source>
        <dbReference type="EMBL" id="MFG6273860.1"/>
    </source>
</evidence>
<dbReference type="OrthoDB" id="9794863at2"/>
<dbReference type="Proteomes" id="UP001605989">
    <property type="component" value="Unassembled WGS sequence"/>
</dbReference>
<keyword evidence="4" id="KW-1185">Reference proteome</keyword>
<dbReference type="EMBL" id="JBIEKR010000011">
    <property type="protein sequence ID" value="MFG6273860.1"/>
    <property type="molecule type" value="Genomic_DNA"/>
</dbReference>
<dbReference type="KEGG" id="mhw:ACT01_05505"/>
<protein>
    <submittedName>
        <fullName evidence="2">50S ribosomal protein L7ae</fullName>
    </submittedName>
    <submittedName>
        <fullName evidence="1">L7Ae/L30e/S12e/Gadd45 family ribosomal protein</fullName>
    </submittedName>
</protein>
<name>A0A848BZX6_9FIRM</name>
<evidence type="ECO:0000313" key="3">
    <source>
        <dbReference type="Proteomes" id="UP000591071"/>
    </source>
</evidence>
<comment type="caution">
    <text evidence="2">The sequence shown here is derived from an EMBL/GenBank/DDBJ whole genome shotgun (WGS) entry which is preliminary data.</text>
</comment>
<dbReference type="AlphaFoldDB" id="A0A848BZX6"/>
<organism evidence="2 3">
    <name type="scientific">Megasphaera hexanoica</name>
    <dbReference type="NCBI Taxonomy" id="1675036"/>
    <lineage>
        <taxon>Bacteria</taxon>
        <taxon>Bacillati</taxon>
        <taxon>Bacillota</taxon>
        <taxon>Negativicutes</taxon>
        <taxon>Veillonellales</taxon>
        <taxon>Veillonellaceae</taxon>
        <taxon>Megasphaera</taxon>
    </lineage>
</organism>
<sequence length="108" mass="11823">MTGQERIGNLLGLACRARKTVCGDFAAENYLKKHAVPLLFVASDGGENAEKYRRIAARRNIAVVDIYTKEELGRTVGKSQNVVVLLTDRGFAKAIDDVIQAMKKGATR</sequence>
<dbReference type="EMBL" id="JABAFG010000011">
    <property type="protein sequence ID" value="NME28537.1"/>
    <property type="molecule type" value="Genomic_DNA"/>
</dbReference>